<feature type="transmembrane region" description="Helical" evidence="2">
    <location>
        <begin position="84"/>
        <end position="106"/>
    </location>
</feature>
<dbReference type="InterPro" id="IPR031984">
    <property type="entry name" value="SLC3A2_N"/>
</dbReference>
<keyword evidence="2" id="KW-0472">Membrane</keyword>
<dbReference type="GO" id="GO:1904273">
    <property type="term" value="P:L-alanine import across plasma membrane"/>
    <property type="evidence" value="ECO:0007669"/>
    <property type="project" value="TreeGrafter"/>
</dbReference>
<dbReference type="GO" id="GO:0015180">
    <property type="term" value="F:L-alanine transmembrane transporter activity"/>
    <property type="evidence" value="ECO:0007669"/>
    <property type="project" value="TreeGrafter"/>
</dbReference>
<dbReference type="SUPFAM" id="SSF51445">
    <property type="entry name" value="(Trans)glycosidases"/>
    <property type="match status" value="1"/>
</dbReference>
<dbReference type="GO" id="GO:0015173">
    <property type="term" value="F:aromatic amino acid transmembrane transporter activity"/>
    <property type="evidence" value="ECO:0007669"/>
    <property type="project" value="TreeGrafter"/>
</dbReference>
<dbReference type="Gene3D" id="2.60.40.1180">
    <property type="entry name" value="Golgi alpha-mannosidase II"/>
    <property type="match status" value="1"/>
</dbReference>
<evidence type="ECO:0000313" key="4">
    <source>
        <dbReference type="Ensembl" id="ENSHHUP00000072999.1"/>
    </source>
</evidence>
<evidence type="ECO:0000256" key="1">
    <source>
        <dbReference type="SAM" id="MobiDB-lite"/>
    </source>
</evidence>
<reference evidence="5" key="1">
    <citation type="submission" date="2018-06" db="EMBL/GenBank/DDBJ databases">
        <title>Genome assembly of Danube salmon.</title>
        <authorList>
            <person name="Macqueen D.J."/>
            <person name="Gundappa M.K."/>
        </authorList>
    </citation>
    <scope>NUCLEOTIDE SEQUENCE [LARGE SCALE GENOMIC DNA]</scope>
</reference>
<dbReference type="AlphaFoldDB" id="A0A4W5QKQ0"/>
<dbReference type="InterPro" id="IPR042280">
    <property type="entry name" value="SLC3A2"/>
</dbReference>
<dbReference type="STRING" id="62062.ENSHHUP00000072999"/>
<feature type="compositionally biased region" description="Basic and acidic residues" evidence="1">
    <location>
        <begin position="1"/>
        <end position="13"/>
    </location>
</feature>
<feature type="region of interest" description="Disordered" evidence="1">
    <location>
        <begin position="1"/>
        <end position="51"/>
    </location>
</feature>
<dbReference type="GO" id="GO:1903801">
    <property type="term" value="P:L-leucine import across plasma membrane"/>
    <property type="evidence" value="ECO:0007669"/>
    <property type="project" value="TreeGrafter"/>
</dbReference>
<dbReference type="GO" id="GO:0016323">
    <property type="term" value="C:basolateral plasma membrane"/>
    <property type="evidence" value="ECO:0007669"/>
    <property type="project" value="TreeGrafter"/>
</dbReference>
<dbReference type="CDD" id="cd11345">
    <property type="entry name" value="AmyAc_SLC3A2"/>
    <property type="match status" value="1"/>
</dbReference>
<dbReference type="Pfam" id="PF16028">
    <property type="entry name" value="SLC3A2_N"/>
    <property type="match status" value="1"/>
</dbReference>
<dbReference type="InterPro" id="IPR017853">
    <property type="entry name" value="GH"/>
</dbReference>
<keyword evidence="2" id="KW-0812">Transmembrane</keyword>
<evidence type="ECO:0000313" key="5">
    <source>
        <dbReference type="Proteomes" id="UP000314982"/>
    </source>
</evidence>
<name>A0A4W5QKQ0_9TELE</name>
<evidence type="ECO:0000259" key="3">
    <source>
        <dbReference type="SMART" id="SM00642"/>
    </source>
</evidence>
<dbReference type="Gene3D" id="3.20.20.80">
    <property type="entry name" value="Glycosidases"/>
    <property type="match status" value="1"/>
</dbReference>
<dbReference type="GO" id="GO:0015823">
    <property type="term" value="P:phenylalanine transport"/>
    <property type="evidence" value="ECO:0007669"/>
    <property type="project" value="TreeGrafter"/>
</dbReference>
<evidence type="ECO:0000256" key="2">
    <source>
        <dbReference type="SAM" id="Phobius"/>
    </source>
</evidence>
<dbReference type="InterPro" id="IPR006047">
    <property type="entry name" value="GH13_cat_dom"/>
</dbReference>
<keyword evidence="2" id="KW-1133">Transmembrane helix</keyword>
<dbReference type="GO" id="GO:0005975">
    <property type="term" value="P:carbohydrate metabolic process"/>
    <property type="evidence" value="ECO:0007669"/>
    <property type="project" value="InterPro"/>
</dbReference>
<dbReference type="Pfam" id="PF00128">
    <property type="entry name" value="Alpha-amylase"/>
    <property type="match status" value="1"/>
</dbReference>
<dbReference type="Ensembl" id="ENSHHUT00000075406.1">
    <property type="protein sequence ID" value="ENSHHUP00000072999.1"/>
    <property type="gene ID" value="ENSHHUG00000042856.1"/>
</dbReference>
<feature type="domain" description="Glycosyl hydrolase family 13 catalytic" evidence="3">
    <location>
        <begin position="131"/>
        <end position="425"/>
    </location>
</feature>
<dbReference type="PANTHER" id="PTHR46673">
    <property type="entry name" value="4F2 CELL-SURFACE ANTIGEN HEAVY CHAIN"/>
    <property type="match status" value="1"/>
</dbReference>
<dbReference type="InterPro" id="IPR013780">
    <property type="entry name" value="Glyco_hydro_b"/>
</dbReference>
<keyword evidence="5" id="KW-1185">Reference proteome</keyword>
<sequence length="520" mass="56730">MSKDTEVDMKDVELNEMDQNEMDQEKQPMTGGAGNGDAGSPTGTEKNGSVKVKIPEEIETKFTGLSKEELLRVAGTPAWVRTRWALLVLFWLGWLGMLAGAVAIIVQAPRCKDLPAMNWWNYGPLYQIGDVQAFSESQNLKGVGEKLDILGQLKVKGLVVGPIHVAPADDPVNLNFEEISSDAGNLEQFKGLIIAAHKKSINVILDLTPNYLGSGPWFSNVSVTNVAERLKSALVFWLNQGVDGIQLSGVERVASVVPSLWADIRAIVQNGTAEGKRRILIGVTAKTSAVDVSTLLNSTGVDLLLSGALRSKTMTALDRAQTVQQLLSSHNQTQLAWNIGDRKEGHLATLVGPDMVNFYQMLLLTLPGTPVFNYGDEIALADEYTKSPKMLWDSLEDEETNGTATKEKEQRLACRSFFKTLSDLRGKERSLQHGDYIPLFNSTSALAYLRQWDQSGRYIAAFNWGSDVVTLQLAHPDRPAQAVVQVSTDKANLAPDRAVGLSALELGPGQAVLLQFPYIA</sequence>
<dbReference type="GeneTree" id="ENSGT00940000156646"/>
<dbReference type="GO" id="GO:0016324">
    <property type="term" value="C:apical plasma membrane"/>
    <property type="evidence" value="ECO:0007669"/>
    <property type="project" value="TreeGrafter"/>
</dbReference>
<proteinExistence type="predicted"/>
<reference evidence="4" key="2">
    <citation type="submission" date="2025-08" db="UniProtKB">
        <authorList>
            <consortium name="Ensembl"/>
        </authorList>
    </citation>
    <scope>IDENTIFICATION</scope>
</reference>
<organism evidence="4 5">
    <name type="scientific">Hucho hucho</name>
    <name type="common">huchen</name>
    <dbReference type="NCBI Taxonomy" id="62062"/>
    <lineage>
        <taxon>Eukaryota</taxon>
        <taxon>Metazoa</taxon>
        <taxon>Chordata</taxon>
        <taxon>Craniata</taxon>
        <taxon>Vertebrata</taxon>
        <taxon>Euteleostomi</taxon>
        <taxon>Actinopterygii</taxon>
        <taxon>Neopterygii</taxon>
        <taxon>Teleostei</taxon>
        <taxon>Protacanthopterygii</taxon>
        <taxon>Salmoniformes</taxon>
        <taxon>Salmonidae</taxon>
        <taxon>Salmoninae</taxon>
        <taxon>Hucho</taxon>
    </lineage>
</organism>
<accession>A0A4W5QKQ0</accession>
<dbReference type="SMART" id="SM00642">
    <property type="entry name" value="Aamy"/>
    <property type="match status" value="1"/>
</dbReference>
<dbReference type="PANTHER" id="PTHR46673:SF3">
    <property type="entry name" value="SOLUTE CARRIER FAMILY 3 (AMINO ACID TRANSPORTER HEAVY CHAIN), MEMBER 2A-RELATED"/>
    <property type="match status" value="1"/>
</dbReference>
<reference evidence="4" key="3">
    <citation type="submission" date="2025-09" db="UniProtKB">
        <authorList>
            <consortium name="Ensembl"/>
        </authorList>
    </citation>
    <scope>IDENTIFICATION</scope>
</reference>
<protein>
    <submittedName>
        <fullName evidence="4">Solute carrier family 3 member 2b</fullName>
    </submittedName>
</protein>
<dbReference type="GO" id="GO:0015190">
    <property type="term" value="F:L-leucine transmembrane transporter activity"/>
    <property type="evidence" value="ECO:0007669"/>
    <property type="project" value="TreeGrafter"/>
</dbReference>
<dbReference type="Proteomes" id="UP000314982">
    <property type="component" value="Unassembled WGS sequence"/>
</dbReference>